<gene>
    <name evidence="2" type="ORF">LCGC14_1307950</name>
</gene>
<name>A0A0F9L7Z8_9ZZZZ</name>
<reference evidence="2" key="1">
    <citation type="journal article" date="2015" name="Nature">
        <title>Complex archaea that bridge the gap between prokaryotes and eukaryotes.</title>
        <authorList>
            <person name="Spang A."/>
            <person name="Saw J.H."/>
            <person name="Jorgensen S.L."/>
            <person name="Zaremba-Niedzwiedzka K."/>
            <person name="Martijn J."/>
            <person name="Lind A.E."/>
            <person name="van Eijk R."/>
            <person name="Schleper C."/>
            <person name="Guy L."/>
            <person name="Ettema T.J."/>
        </authorList>
    </citation>
    <scope>NUCLEOTIDE SEQUENCE</scope>
</reference>
<dbReference type="AlphaFoldDB" id="A0A0F9L7Z8"/>
<protein>
    <submittedName>
        <fullName evidence="2">Uncharacterized protein</fullName>
    </submittedName>
</protein>
<sequence length="148" mass="16538">MKYLKIKIPKQGTTLIYPPSYHSVKMEGGAGYIEEKATGDTYVLLWGEDATAKKLIGEPNVTEITKMQAMSFSDQNEDDVMEITDEAMTRLLQIKASLGQALTSKEKKAMDPENDSVKGFGKRKKLKDQINLNWSNSEFYGKSIHPSG</sequence>
<evidence type="ECO:0000313" key="2">
    <source>
        <dbReference type="EMBL" id="KKM83576.1"/>
    </source>
</evidence>
<organism evidence="2">
    <name type="scientific">marine sediment metagenome</name>
    <dbReference type="NCBI Taxonomy" id="412755"/>
    <lineage>
        <taxon>unclassified sequences</taxon>
        <taxon>metagenomes</taxon>
        <taxon>ecological metagenomes</taxon>
    </lineage>
</organism>
<proteinExistence type="predicted"/>
<evidence type="ECO:0000256" key="1">
    <source>
        <dbReference type="SAM" id="MobiDB-lite"/>
    </source>
</evidence>
<comment type="caution">
    <text evidence="2">The sequence shown here is derived from an EMBL/GenBank/DDBJ whole genome shotgun (WGS) entry which is preliminary data.</text>
</comment>
<feature type="region of interest" description="Disordered" evidence="1">
    <location>
        <begin position="103"/>
        <end position="122"/>
    </location>
</feature>
<dbReference type="EMBL" id="LAZR01007692">
    <property type="protein sequence ID" value="KKM83576.1"/>
    <property type="molecule type" value="Genomic_DNA"/>
</dbReference>
<accession>A0A0F9L7Z8</accession>